<protein>
    <recommendedName>
        <fullName evidence="3">Secreted protein</fullName>
    </recommendedName>
</protein>
<dbReference type="EMBL" id="JAHKNI010000008">
    <property type="protein sequence ID" value="MBU3064785.1"/>
    <property type="molecule type" value="Genomic_DNA"/>
</dbReference>
<evidence type="ECO:0000313" key="2">
    <source>
        <dbReference type="Proteomes" id="UP000733379"/>
    </source>
</evidence>
<name>A0ABS6B4U9_9NOCA</name>
<accession>A0ABS6B4U9</accession>
<comment type="caution">
    <text evidence="1">The sequence shown here is derived from an EMBL/GenBank/DDBJ whole genome shotgun (WGS) entry which is preliminary data.</text>
</comment>
<gene>
    <name evidence="1" type="ORF">KO481_25060</name>
</gene>
<sequence>MASTTQVLAWVGSRAWAWSDAVACSGVRASDPVSHLPTACGPGLEARSPLRARAQYRGQHAGMAAFETVTTRRILTGA</sequence>
<dbReference type="Proteomes" id="UP000733379">
    <property type="component" value="Unassembled WGS sequence"/>
</dbReference>
<proteinExistence type="predicted"/>
<reference evidence="1 2" key="1">
    <citation type="submission" date="2021-06" db="EMBL/GenBank/DDBJ databases">
        <title>Actinomycetes sequencing.</title>
        <authorList>
            <person name="Shan Q."/>
        </authorList>
    </citation>
    <scope>NUCLEOTIDE SEQUENCE [LARGE SCALE GENOMIC DNA]</scope>
    <source>
        <strain evidence="1 2">NEAU-G5</strain>
    </source>
</reference>
<keyword evidence="2" id="KW-1185">Reference proteome</keyword>
<evidence type="ECO:0008006" key="3">
    <source>
        <dbReference type="Google" id="ProtNLM"/>
    </source>
</evidence>
<organism evidence="1 2">
    <name type="scientific">Nocardia albiluteola</name>
    <dbReference type="NCBI Taxonomy" id="2842303"/>
    <lineage>
        <taxon>Bacteria</taxon>
        <taxon>Bacillati</taxon>
        <taxon>Actinomycetota</taxon>
        <taxon>Actinomycetes</taxon>
        <taxon>Mycobacteriales</taxon>
        <taxon>Nocardiaceae</taxon>
        <taxon>Nocardia</taxon>
    </lineage>
</organism>
<dbReference type="RefSeq" id="WP_215920204.1">
    <property type="nucleotide sequence ID" value="NZ_JAHKNI010000008.1"/>
</dbReference>
<evidence type="ECO:0000313" key="1">
    <source>
        <dbReference type="EMBL" id="MBU3064785.1"/>
    </source>
</evidence>